<evidence type="ECO:0000256" key="1">
    <source>
        <dbReference type="ARBA" id="ARBA00022723"/>
    </source>
</evidence>
<keyword evidence="1" id="KW-0479">Metal-binding</keyword>
<keyword evidence="3" id="KW-0408">Iron</keyword>
<evidence type="ECO:0000256" key="4">
    <source>
        <dbReference type="ARBA" id="ARBA00025742"/>
    </source>
</evidence>
<dbReference type="SUPFAM" id="SSF56300">
    <property type="entry name" value="Metallo-dependent phosphatases"/>
    <property type="match status" value="1"/>
</dbReference>
<accession>A0A5B8S3L4</accession>
<dbReference type="PANTHER" id="PTHR42988:SF2">
    <property type="entry name" value="CYCLIC NUCLEOTIDE PHOSPHODIESTERASE CBUA0032-RELATED"/>
    <property type="match status" value="1"/>
</dbReference>
<dbReference type="EMBL" id="CP042345">
    <property type="protein sequence ID" value="QEA15724.1"/>
    <property type="molecule type" value="Genomic_DNA"/>
</dbReference>
<sequence>MSGKTVLYHVSDLHFGYEDRQALDWFAAEVERERPAAVICTGDLTMRGTAKEFALAAEWLMHLPVPVSIEPGNHDVPYYHMMLRRLARPYAHFHALKHRLGSEIALPEVAVVSLKTIARAQLRLNWSKGRVSQGDLDATLHGLAHHRDVPLKLVACHHPLVEANTHATASTRGGKRALAALARAGAGAVLSGHVHDPFDKVVEVDGQTIRIVGAGTLSQRLRSSRPSFNRLVLDGAGDFSVEVKTL</sequence>
<dbReference type="Pfam" id="PF00149">
    <property type="entry name" value="Metallophos"/>
    <property type="match status" value="1"/>
</dbReference>
<name>A0A5B8S3L4_9SPHN</name>
<evidence type="ECO:0000256" key="2">
    <source>
        <dbReference type="ARBA" id="ARBA00022801"/>
    </source>
</evidence>
<dbReference type="AlphaFoldDB" id="A0A5B8S3L4"/>
<dbReference type="GO" id="GO:0046872">
    <property type="term" value="F:metal ion binding"/>
    <property type="evidence" value="ECO:0007669"/>
    <property type="project" value="UniProtKB-KW"/>
</dbReference>
<keyword evidence="7" id="KW-1185">Reference proteome</keyword>
<dbReference type="PANTHER" id="PTHR42988">
    <property type="entry name" value="PHOSPHOHYDROLASE"/>
    <property type="match status" value="1"/>
</dbReference>
<feature type="domain" description="Calcineurin-like phosphoesterase" evidence="5">
    <location>
        <begin position="7"/>
        <end position="197"/>
    </location>
</feature>
<dbReference type="InterPro" id="IPR004843">
    <property type="entry name" value="Calcineurin-like_PHP"/>
</dbReference>
<dbReference type="RefSeq" id="WP_147089702.1">
    <property type="nucleotide sequence ID" value="NZ_BAABJD010000001.1"/>
</dbReference>
<dbReference type="InterPro" id="IPR050884">
    <property type="entry name" value="CNP_phosphodiesterase-III"/>
</dbReference>
<dbReference type="KEGG" id="ngf:FRF71_06005"/>
<evidence type="ECO:0000313" key="6">
    <source>
        <dbReference type="EMBL" id="QEA15724.1"/>
    </source>
</evidence>
<organism evidence="6 7">
    <name type="scientific">Novosphingobium ginsenosidimutans</name>
    <dbReference type="NCBI Taxonomy" id="1176536"/>
    <lineage>
        <taxon>Bacteria</taxon>
        <taxon>Pseudomonadati</taxon>
        <taxon>Pseudomonadota</taxon>
        <taxon>Alphaproteobacteria</taxon>
        <taxon>Sphingomonadales</taxon>
        <taxon>Sphingomonadaceae</taxon>
        <taxon>Novosphingobium</taxon>
    </lineage>
</organism>
<comment type="similarity">
    <text evidence="4">Belongs to the cyclic nucleotide phosphodiesterase class-III family.</text>
</comment>
<keyword evidence="2" id="KW-0378">Hydrolase</keyword>
<protein>
    <submittedName>
        <fullName evidence="6">Metallophosphoesterase</fullName>
    </submittedName>
</protein>
<evidence type="ECO:0000313" key="7">
    <source>
        <dbReference type="Proteomes" id="UP000321172"/>
    </source>
</evidence>
<dbReference type="Gene3D" id="3.60.21.10">
    <property type="match status" value="1"/>
</dbReference>
<dbReference type="InterPro" id="IPR029052">
    <property type="entry name" value="Metallo-depent_PP-like"/>
</dbReference>
<dbReference type="OrthoDB" id="651281at2"/>
<reference evidence="6 7" key="1">
    <citation type="journal article" date="2013" name="J. Microbiol. Biotechnol.">
        <title>Novosphingobium ginsenosidimutans sp. nov., with the ability to convert ginsenoside.</title>
        <authorList>
            <person name="Kim J.K."/>
            <person name="He D."/>
            <person name="Liu Q.M."/>
            <person name="Park H.Y."/>
            <person name="Jung M.S."/>
            <person name="Yoon M.H."/>
            <person name="Kim S.C."/>
            <person name="Im W.T."/>
        </authorList>
    </citation>
    <scope>NUCLEOTIDE SEQUENCE [LARGE SCALE GENOMIC DNA]</scope>
    <source>
        <strain evidence="6 7">FW-6</strain>
    </source>
</reference>
<evidence type="ECO:0000259" key="5">
    <source>
        <dbReference type="Pfam" id="PF00149"/>
    </source>
</evidence>
<dbReference type="GO" id="GO:0016787">
    <property type="term" value="F:hydrolase activity"/>
    <property type="evidence" value="ECO:0007669"/>
    <property type="project" value="UniProtKB-KW"/>
</dbReference>
<gene>
    <name evidence="6" type="ORF">FRF71_06005</name>
</gene>
<proteinExistence type="inferred from homology"/>
<dbReference type="Proteomes" id="UP000321172">
    <property type="component" value="Chromosome"/>
</dbReference>
<evidence type="ECO:0000256" key="3">
    <source>
        <dbReference type="ARBA" id="ARBA00023004"/>
    </source>
</evidence>